<protein>
    <recommendedName>
        <fullName evidence="4">Glycosyltransferase 2-like domain-containing protein</fullName>
    </recommendedName>
</protein>
<dbReference type="Gene3D" id="3.90.550.10">
    <property type="entry name" value="Spore Coat Polysaccharide Biosynthesis Protein SpsA, Chain A"/>
    <property type="match status" value="1"/>
</dbReference>
<dbReference type="PANTHER" id="PTHR43685:SF5">
    <property type="entry name" value="GLYCOSYLTRANSFERASE EPSE-RELATED"/>
    <property type="match status" value="1"/>
</dbReference>
<dbReference type="InterPro" id="IPR050834">
    <property type="entry name" value="Glycosyltransf_2"/>
</dbReference>
<comment type="similarity">
    <text evidence="1">Belongs to the glycosyltransferase 2 family.</text>
</comment>
<evidence type="ECO:0000313" key="6">
    <source>
        <dbReference type="Proteomes" id="UP000321787"/>
    </source>
</evidence>
<keyword evidence="3" id="KW-0808">Transferase</keyword>
<dbReference type="GO" id="GO:0016757">
    <property type="term" value="F:glycosyltransferase activity"/>
    <property type="evidence" value="ECO:0007669"/>
    <property type="project" value="UniProtKB-KW"/>
</dbReference>
<feature type="domain" description="Glycosyltransferase 2-like" evidence="4">
    <location>
        <begin position="9"/>
        <end position="130"/>
    </location>
</feature>
<reference evidence="5 6" key="1">
    <citation type="submission" date="2019-07" db="EMBL/GenBank/DDBJ databases">
        <title>Whole genome shotgun sequence of Aliivibrio fischeri NBRC 101058.</title>
        <authorList>
            <person name="Hosoyama A."/>
            <person name="Uohara A."/>
            <person name="Ohji S."/>
            <person name="Ichikawa N."/>
        </authorList>
    </citation>
    <scope>NUCLEOTIDE SEQUENCE [LARGE SCALE GENOMIC DNA]</scope>
    <source>
        <strain evidence="5 6">NBRC 101058</strain>
    </source>
</reference>
<evidence type="ECO:0000256" key="1">
    <source>
        <dbReference type="ARBA" id="ARBA00006739"/>
    </source>
</evidence>
<keyword evidence="2" id="KW-0328">Glycosyltransferase</keyword>
<comment type="caution">
    <text evidence="5">The sequence shown here is derived from an EMBL/GenBank/DDBJ whole genome shotgun (WGS) entry which is preliminary data.</text>
</comment>
<dbReference type="Pfam" id="PF00535">
    <property type="entry name" value="Glycos_transf_2"/>
    <property type="match status" value="1"/>
</dbReference>
<evidence type="ECO:0000313" key="5">
    <source>
        <dbReference type="EMBL" id="GEK15064.1"/>
    </source>
</evidence>
<evidence type="ECO:0000256" key="2">
    <source>
        <dbReference type="ARBA" id="ARBA00022676"/>
    </source>
</evidence>
<dbReference type="SUPFAM" id="SSF53448">
    <property type="entry name" value="Nucleotide-diphospho-sugar transferases"/>
    <property type="match status" value="1"/>
</dbReference>
<evidence type="ECO:0000256" key="3">
    <source>
        <dbReference type="ARBA" id="ARBA00022679"/>
    </source>
</evidence>
<sequence>MNSYNPLVSVIISAYNADEYIEGALKSIINQTYSNIEIIIIDDGSTDKTLEIINSHKDQRTRLISRANKGLVYSLNEAISISEGDLICRMDADDICKLDRVEKQVEVFKSDKSVDFVFTGAELIDDDGKFVCDAWIGTKTDEIINRIEWYNTIYHPTVMFKKELIDKYGNYNLLNDCYEDKDLWLRFRRQGVQFHFLNDKLLQYRLCSNSIHSNYNNYWYTVSNSCIVNRDKTSALRYINLLDVKSKLVILTKCCIPSFMLLSLIKLKFKLKK</sequence>
<proteinExistence type="inferred from homology"/>
<dbReference type="PANTHER" id="PTHR43685">
    <property type="entry name" value="GLYCOSYLTRANSFERASE"/>
    <property type="match status" value="1"/>
</dbReference>
<dbReference type="RefSeq" id="WP_146865501.1">
    <property type="nucleotide sequence ID" value="NZ_BJTZ01000024.1"/>
</dbReference>
<dbReference type="InterPro" id="IPR001173">
    <property type="entry name" value="Glyco_trans_2-like"/>
</dbReference>
<accession>A0A510UKA1</accession>
<dbReference type="EMBL" id="BJTZ01000024">
    <property type="protein sequence ID" value="GEK15064.1"/>
    <property type="molecule type" value="Genomic_DNA"/>
</dbReference>
<dbReference type="Proteomes" id="UP000321787">
    <property type="component" value="Unassembled WGS sequence"/>
</dbReference>
<gene>
    <name evidence="5" type="ORF">AFI02nite_31000</name>
</gene>
<name>A0A510UKA1_ALIFS</name>
<dbReference type="InterPro" id="IPR029044">
    <property type="entry name" value="Nucleotide-diphossugar_trans"/>
</dbReference>
<dbReference type="AlphaFoldDB" id="A0A510UKA1"/>
<evidence type="ECO:0000259" key="4">
    <source>
        <dbReference type="Pfam" id="PF00535"/>
    </source>
</evidence>
<organism evidence="5 6">
    <name type="scientific">Aliivibrio fischeri</name>
    <name type="common">Vibrio fischeri</name>
    <dbReference type="NCBI Taxonomy" id="668"/>
    <lineage>
        <taxon>Bacteria</taxon>
        <taxon>Pseudomonadati</taxon>
        <taxon>Pseudomonadota</taxon>
        <taxon>Gammaproteobacteria</taxon>
        <taxon>Vibrionales</taxon>
        <taxon>Vibrionaceae</taxon>
        <taxon>Aliivibrio</taxon>
    </lineage>
</organism>